<dbReference type="InterPro" id="IPR016161">
    <property type="entry name" value="Ald_DH/histidinol_DH"/>
</dbReference>
<dbReference type="SUPFAM" id="SSF53720">
    <property type="entry name" value="ALDH-like"/>
    <property type="match status" value="1"/>
</dbReference>
<keyword evidence="6" id="KW-1185">Reference proteome</keyword>
<evidence type="ECO:0000259" key="4">
    <source>
        <dbReference type="Pfam" id="PF00171"/>
    </source>
</evidence>
<dbReference type="InterPro" id="IPR016163">
    <property type="entry name" value="Ald_DH_C"/>
</dbReference>
<gene>
    <name evidence="5" type="ORF">GGR43_004016</name>
</gene>
<evidence type="ECO:0000256" key="1">
    <source>
        <dbReference type="ARBA" id="ARBA00009986"/>
    </source>
</evidence>
<feature type="compositionally biased region" description="Low complexity" evidence="3">
    <location>
        <begin position="123"/>
        <end position="142"/>
    </location>
</feature>
<dbReference type="PANTHER" id="PTHR42804:SF1">
    <property type="entry name" value="ALDEHYDE DEHYDROGENASE-RELATED"/>
    <property type="match status" value="1"/>
</dbReference>
<dbReference type="GO" id="GO:0016620">
    <property type="term" value="F:oxidoreductase activity, acting on the aldehyde or oxo group of donors, NAD or NADP as acceptor"/>
    <property type="evidence" value="ECO:0007669"/>
    <property type="project" value="InterPro"/>
</dbReference>
<feature type="domain" description="Aldehyde dehydrogenase" evidence="4">
    <location>
        <begin position="6"/>
        <end position="59"/>
    </location>
</feature>
<comment type="similarity">
    <text evidence="1">Belongs to the aldehyde dehydrogenase family.</text>
</comment>
<accession>A0A7W6FS22</accession>
<feature type="region of interest" description="Disordered" evidence="3">
    <location>
        <begin position="91"/>
        <end position="142"/>
    </location>
</feature>
<evidence type="ECO:0000256" key="2">
    <source>
        <dbReference type="ARBA" id="ARBA00023002"/>
    </source>
</evidence>
<protein>
    <recommendedName>
        <fullName evidence="4">Aldehyde dehydrogenase domain-containing protein</fullName>
    </recommendedName>
</protein>
<dbReference type="Pfam" id="PF00171">
    <property type="entry name" value="Aldedh"/>
    <property type="match status" value="1"/>
</dbReference>
<dbReference type="Gene3D" id="3.40.309.10">
    <property type="entry name" value="Aldehyde Dehydrogenase, Chain A, domain 2"/>
    <property type="match status" value="1"/>
</dbReference>
<evidence type="ECO:0000313" key="5">
    <source>
        <dbReference type="EMBL" id="MBB3928272.1"/>
    </source>
</evidence>
<dbReference type="EMBL" id="JACIDT010000021">
    <property type="protein sequence ID" value="MBB3928272.1"/>
    <property type="molecule type" value="Genomic_DNA"/>
</dbReference>
<dbReference type="PANTHER" id="PTHR42804">
    <property type="entry name" value="ALDEHYDE DEHYDROGENASE"/>
    <property type="match status" value="1"/>
</dbReference>
<dbReference type="Proteomes" id="UP000571950">
    <property type="component" value="Unassembled WGS sequence"/>
</dbReference>
<evidence type="ECO:0000313" key="6">
    <source>
        <dbReference type="Proteomes" id="UP000571950"/>
    </source>
</evidence>
<sequence length="142" mass="15341">MQGAPEEAEAVALRLRAGQIMLNGADYDFTAPFGGYRQSGNGREWGKYAFADFLEYKAVIGVGRGRVMPDRAEREFSVPFGRIRYSRDVGRRSGAAGNDASLRWHDGKGGRSPPRRGAIRVTPSCASSSGGPVSSSPNRTRC</sequence>
<proteinExistence type="inferred from homology"/>
<name>A0A7W6FS22_9SPHN</name>
<organism evidence="5 6">
    <name type="scientific">Sphingobium jiangsuense</name>
    <dbReference type="NCBI Taxonomy" id="870476"/>
    <lineage>
        <taxon>Bacteria</taxon>
        <taxon>Pseudomonadati</taxon>
        <taxon>Pseudomonadota</taxon>
        <taxon>Alphaproteobacteria</taxon>
        <taxon>Sphingomonadales</taxon>
        <taxon>Sphingomonadaceae</taxon>
        <taxon>Sphingobium</taxon>
    </lineage>
</organism>
<dbReference type="InterPro" id="IPR015590">
    <property type="entry name" value="Aldehyde_DH_dom"/>
</dbReference>
<dbReference type="AlphaFoldDB" id="A0A7W6FS22"/>
<dbReference type="Gene3D" id="3.40.605.10">
    <property type="entry name" value="Aldehyde Dehydrogenase, Chain A, domain 1"/>
    <property type="match status" value="1"/>
</dbReference>
<evidence type="ECO:0000256" key="3">
    <source>
        <dbReference type="SAM" id="MobiDB-lite"/>
    </source>
</evidence>
<dbReference type="InterPro" id="IPR016162">
    <property type="entry name" value="Ald_DH_N"/>
</dbReference>
<keyword evidence="2" id="KW-0560">Oxidoreductase</keyword>
<reference evidence="5 6" key="1">
    <citation type="submission" date="2020-08" db="EMBL/GenBank/DDBJ databases">
        <title>Genomic Encyclopedia of Type Strains, Phase IV (KMG-IV): sequencing the most valuable type-strain genomes for metagenomic binning, comparative biology and taxonomic classification.</title>
        <authorList>
            <person name="Goeker M."/>
        </authorList>
    </citation>
    <scope>NUCLEOTIDE SEQUENCE [LARGE SCALE GENOMIC DNA]</scope>
    <source>
        <strain evidence="5 6">DSM 26189</strain>
    </source>
</reference>
<comment type="caution">
    <text evidence="5">The sequence shown here is derived from an EMBL/GenBank/DDBJ whole genome shotgun (WGS) entry which is preliminary data.</text>
</comment>